<feature type="compositionally biased region" description="Polar residues" evidence="1">
    <location>
        <begin position="83"/>
        <end position="97"/>
    </location>
</feature>
<gene>
    <name evidence="2" type="ORF">T03_15300</name>
</gene>
<accession>A0A0V1CA58</accession>
<dbReference type="EMBL" id="JYDI01000320">
    <property type="protein sequence ID" value="KRY45902.1"/>
    <property type="molecule type" value="Genomic_DNA"/>
</dbReference>
<evidence type="ECO:0000313" key="3">
    <source>
        <dbReference type="Proteomes" id="UP000054653"/>
    </source>
</evidence>
<protein>
    <submittedName>
        <fullName evidence="2">Uncharacterized protein</fullName>
    </submittedName>
</protein>
<comment type="caution">
    <text evidence="2">The sequence shown here is derived from an EMBL/GenBank/DDBJ whole genome shotgun (WGS) entry which is preliminary data.</text>
</comment>
<proteinExistence type="predicted"/>
<dbReference type="Proteomes" id="UP000054653">
    <property type="component" value="Unassembled WGS sequence"/>
</dbReference>
<reference evidence="2 3" key="1">
    <citation type="submission" date="2015-01" db="EMBL/GenBank/DDBJ databases">
        <title>Evolution of Trichinella species and genotypes.</title>
        <authorList>
            <person name="Korhonen P.K."/>
            <person name="Edoardo P."/>
            <person name="Giuseppe L.R."/>
            <person name="Gasser R.B."/>
        </authorList>
    </citation>
    <scope>NUCLEOTIDE SEQUENCE [LARGE SCALE GENOMIC DNA]</scope>
    <source>
        <strain evidence="2">ISS120</strain>
    </source>
</reference>
<name>A0A0V1CA58_TRIBR</name>
<feature type="region of interest" description="Disordered" evidence="1">
    <location>
        <begin position="83"/>
        <end position="107"/>
    </location>
</feature>
<evidence type="ECO:0000313" key="2">
    <source>
        <dbReference type="EMBL" id="KRY45902.1"/>
    </source>
</evidence>
<organism evidence="2 3">
    <name type="scientific">Trichinella britovi</name>
    <name type="common">Parasitic roundworm</name>
    <dbReference type="NCBI Taxonomy" id="45882"/>
    <lineage>
        <taxon>Eukaryota</taxon>
        <taxon>Metazoa</taxon>
        <taxon>Ecdysozoa</taxon>
        <taxon>Nematoda</taxon>
        <taxon>Enoplea</taxon>
        <taxon>Dorylaimia</taxon>
        <taxon>Trichinellida</taxon>
        <taxon>Trichinellidae</taxon>
        <taxon>Trichinella</taxon>
    </lineage>
</organism>
<evidence type="ECO:0000256" key="1">
    <source>
        <dbReference type="SAM" id="MobiDB-lite"/>
    </source>
</evidence>
<keyword evidence="3" id="KW-1185">Reference proteome</keyword>
<dbReference type="AlphaFoldDB" id="A0A0V1CA58"/>
<sequence length="107" mass="12188">MRPESPSARKDVRLQAILRQQSYQPRTVDALHTAFPTTCAVCQIKDWRNGNNSSIIWHVLHLPSSRPQIRPVQTETTWLENTSFANSNGPEQTSANIRGTRHHKCTI</sequence>